<reference evidence="1" key="1">
    <citation type="submission" date="2016-03" db="EMBL/GenBank/DDBJ databases">
        <title>Updated assembly of Pseudogymnoascus destructans, the fungus causing white-nose syndrome of bats.</title>
        <authorList>
            <person name="Palmer J.M."/>
            <person name="Drees K.P."/>
            <person name="Foster J.T."/>
            <person name="Lindner D.L."/>
        </authorList>
    </citation>
    <scope>NUCLEOTIDE SEQUENCE [LARGE SCALE GENOMIC DNA]</scope>
    <source>
        <strain evidence="1">20631-21</strain>
    </source>
</reference>
<dbReference type="AlphaFoldDB" id="A0A177A518"/>
<dbReference type="EMBL" id="KV441401">
    <property type="protein sequence ID" value="OAF57217.1"/>
    <property type="molecule type" value="Genomic_DNA"/>
</dbReference>
<organism evidence="1">
    <name type="scientific">Pseudogymnoascus destructans</name>
    <dbReference type="NCBI Taxonomy" id="655981"/>
    <lineage>
        <taxon>Eukaryota</taxon>
        <taxon>Fungi</taxon>
        <taxon>Dikarya</taxon>
        <taxon>Ascomycota</taxon>
        <taxon>Pezizomycotina</taxon>
        <taxon>Leotiomycetes</taxon>
        <taxon>Thelebolales</taxon>
        <taxon>Thelebolaceae</taxon>
        <taxon>Pseudogymnoascus</taxon>
    </lineage>
</organism>
<protein>
    <submittedName>
        <fullName evidence="1">Uncharacterized protein</fullName>
    </submittedName>
</protein>
<accession>A0A177A518</accession>
<proteinExistence type="predicted"/>
<dbReference type="Proteomes" id="UP000077154">
    <property type="component" value="Unassembled WGS sequence"/>
</dbReference>
<dbReference type="RefSeq" id="XP_024322508.1">
    <property type="nucleotide sequence ID" value="XM_024469489.1"/>
</dbReference>
<dbReference type="GeneID" id="36288944"/>
<sequence length="116" mass="12425">MSGCDNGQERDKDLASMAVGGSAVPLVGAVKPLLALVNKRNIEAQGKLKDGALVQLKVKRRILGHCRDYCTAPATATAARLQRQRHGYSDSDSDTTGKLSVGQWLTRCGTRVSMRA</sequence>
<name>A0A177A518_9PEZI</name>
<gene>
    <name evidence="1" type="ORF">VC83_05880</name>
</gene>
<evidence type="ECO:0000313" key="1">
    <source>
        <dbReference type="EMBL" id="OAF57217.1"/>
    </source>
</evidence>